<organism evidence="2 3">
    <name type="scientific">Vanilla planifolia</name>
    <name type="common">Vanilla</name>
    <dbReference type="NCBI Taxonomy" id="51239"/>
    <lineage>
        <taxon>Eukaryota</taxon>
        <taxon>Viridiplantae</taxon>
        <taxon>Streptophyta</taxon>
        <taxon>Embryophyta</taxon>
        <taxon>Tracheophyta</taxon>
        <taxon>Spermatophyta</taxon>
        <taxon>Magnoliopsida</taxon>
        <taxon>Liliopsida</taxon>
        <taxon>Asparagales</taxon>
        <taxon>Orchidaceae</taxon>
        <taxon>Vanilloideae</taxon>
        <taxon>Vanilleae</taxon>
        <taxon>Vanilla</taxon>
    </lineage>
</organism>
<feature type="compositionally biased region" description="Basic and acidic residues" evidence="1">
    <location>
        <begin position="10"/>
        <end position="19"/>
    </location>
</feature>
<dbReference type="Proteomes" id="UP000639772">
    <property type="component" value="Chromosome 3"/>
</dbReference>
<feature type="region of interest" description="Disordered" evidence="1">
    <location>
        <begin position="34"/>
        <end position="59"/>
    </location>
</feature>
<feature type="region of interest" description="Disordered" evidence="1">
    <location>
        <begin position="1"/>
        <end position="20"/>
    </location>
</feature>
<dbReference type="EMBL" id="JADCNM010000003">
    <property type="protein sequence ID" value="KAG0490703.1"/>
    <property type="molecule type" value="Genomic_DNA"/>
</dbReference>
<accession>A0A835VAS8</accession>
<name>A0A835VAS8_VANPL</name>
<reference evidence="2 3" key="1">
    <citation type="journal article" date="2020" name="Nat. Food">
        <title>A phased Vanilla planifolia genome enables genetic improvement of flavour and production.</title>
        <authorList>
            <person name="Hasing T."/>
            <person name="Tang H."/>
            <person name="Brym M."/>
            <person name="Khazi F."/>
            <person name="Huang T."/>
            <person name="Chambers A.H."/>
        </authorList>
    </citation>
    <scope>NUCLEOTIDE SEQUENCE [LARGE SCALE GENOMIC DNA]</scope>
    <source>
        <tissue evidence="2">Leaf</tissue>
    </source>
</reference>
<dbReference type="AlphaFoldDB" id="A0A835VAS8"/>
<evidence type="ECO:0000313" key="2">
    <source>
        <dbReference type="EMBL" id="KAG0490703.1"/>
    </source>
</evidence>
<evidence type="ECO:0000256" key="1">
    <source>
        <dbReference type="SAM" id="MobiDB-lite"/>
    </source>
</evidence>
<proteinExistence type="predicted"/>
<sequence length="59" mass="6316">MSISNEPEDDCRGGEERDVVGVTQERVAMKVEIRPVEAGGGDPGSRRGRGVMEQEASAQ</sequence>
<protein>
    <submittedName>
        <fullName evidence="2">Uncharacterized protein</fullName>
    </submittedName>
</protein>
<evidence type="ECO:0000313" key="3">
    <source>
        <dbReference type="Proteomes" id="UP000639772"/>
    </source>
</evidence>
<comment type="caution">
    <text evidence="2">The sequence shown here is derived from an EMBL/GenBank/DDBJ whole genome shotgun (WGS) entry which is preliminary data.</text>
</comment>
<gene>
    <name evidence="2" type="ORF">HPP92_007566</name>
</gene>